<dbReference type="EMBL" id="WITC01000139">
    <property type="protein sequence ID" value="MQX19366.1"/>
    <property type="molecule type" value="Genomic_DNA"/>
</dbReference>
<sequence>MTTVLLPILEELADAPDHAARARWLLAAPLAVLIRDQITIHRLLSAAGFHEGDAYLAAEIAALSATRGKDGLAPITIRNAREYARIGIQVIARGGALEGARYVQN</sequence>
<dbReference type="OrthoDB" id="8398518at2"/>
<dbReference type="RefSeq" id="WP_153443228.1">
    <property type="nucleotide sequence ID" value="NZ_JACIGA010000005.1"/>
</dbReference>
<dbReference type="Proteomes" id="UP000439983">
    <property type="component" value="Unassembled WGS sequence"/>
</dbReference>
<protein>
    <submittedName>
        <fullName evidence="1">Uncharacterized protein</fullName>
    </submittedName>
</protein>
<evidence type="ECO:0000313" key="1">
    <source>
        <dbReference type="EMBL" id="MQX19366.1"/>
    </source>
</evidence>
<comment type="caution">
    <text evidence="1">The sequence shown here is derived from an EMBL/GenBank/DDBJ whole genome shotgun (WGS) entry which is preliminary data.</text>
</comment>
<organism evidence="1 2">
    <name type="scientific">Sinorhizobium terangae</name>
    <dbReference type="NCBI Taxonomy" id="110322"/>
    <lineage>
        <taxon>Bacteria</taxon>
        <taxon>Pseudomonadati</taxon>
        <taxon>Pseudomonadota</taxon>
        <taxon>Alphaproteobacteria</taxon>
        <taxon>Hyphomicrobiales</taxon>
        <taxon>Rhizobiaceae</taxon>
        <taxon>Sinorhizobium/Ensifer group</taxon>
        <taxon>Sinorhizobium</taxon>
    </lineage>
</organism>
<accession>A0A6N7LNZ6</accession>
<reference evidence="1 2" key="1">
    <citation type="journal article" date="2013" name="Genome Biol.">
        <title>Comparative genomics of the core and accessory genomes of 48 Sinorhizobium strains comprising five genospecies.</title>
        <authorList>
            <person name="Sugawara M."/>
            <person name="Epstein B."/>
            <person name="Badgley B.D."/>
            <person name="Unno T."/>
            <person name="Xu L."/>
            <person name="Reese J."/>
            <person name="Gyaneshwar P."/>
            <person name="Denny R."/>
            <person name="Mudge J."/>
            <person name="Bharti A.K."/>
            <person name="Farmer A.D."/>
            <person name="May G.D."/>
            <person name="Woodward J.E."/>
            <person name="Medigue C."/>
            <person name="Vallenet D."/>
            <person name="Lajus A."/>
            <person name="Rouy Z."/>
            <person name="Martinez-Vaz B."/>
            <person name="Tiffin P."/>
            <person name="Young N.D."/>
            <person name="Sadowsky M.J."/>
        </authorList>
    </citation>
    <scope>NUCLEOTIDE SEQUENCE [LARGE SCALE GENOMIC DNA]</scope>
    <source>
        <strain evidence="1 2">USDA4894</strain>
    </source>
</reference>
<proteinExistence type="predicted"/>
<keyword evidence="2" id="KW-1185">Reference proteome</keyword>
<evidence type="ECO:0000313" key="2">
    <source>
        <dbReference type="Proteomes" id="UP000439983"/>
    </source>
</evidence>
<dbReference type="AlphaFoldDB" id="A0A6N7LNZ6"/>
<gene>
    <name evidence="1" type="ORF">GHK62_33090</name>
</gene>
<name>A0A6N7LNZ6_SINTE</name>